<keyword evidence="4" id="KW-1185">Reference proteome</keyword>
<dbReference type="InterPro" id="IPR027417">
    <property type="entry name" value="P-loop_NTPase"/>
</dbReference>
<keyword evidence="2" id="KW-0342">GTP-binding</keyword>
<organism evidence="3 4">
    <name type="scientific">Mytilus coruscus</name>
    <name type="common">Sea mussel</name>
    <dbReference type="NCBI Taxonomy" id="42192"/>
    <lineage>
        <taxon>Eukaryota</taxon>
        <taxon>Metazoa</taxon>
        <taxon>Spiralia</taxon>
        <taxon>Lophotrochozoa</taxon>
        <taxon>Mollusca</taxon>
        <taxon>Bivalvia</taxon>
        <taxon>Autobranchia</taxon>
        <taxon>Pteriomorphia</taxon>
        <taxon>Mytilida</taxon>
        <taxon>Mytiloidea</taxon>
        <taxon>Mytilidae</taxon>
        <taxon>Mytilinae</taxon>
        <taxon>Mytilus</taxon>
    </lineage>
</organism>
<dbReference type="AlphaFoldDB" id="A0A6J8EDJ2"/>
<accession>A0A6J8EDJ2</accession>
<dbReference type="PANTHER" id="PTHR47977">
    <property type="entry name" value="RAS-RELATED PROTEIN RAB"/>
    <property type="match status" value="1"/>
</dbReference>
<dbReference type="Gene3D" id="3.40.50.300">
    <property type="entry name" value="P-loop containing nucleotide triphosphate hydrolases"/>
    <property type="match status" value="1"/>
</dbReference>
<dbReference type="InterPro" id="IPR050227">
    <property type="entry name" value="Rab"/>
</dbReference>
<dbReference type="InterPro" id="IPR001806">
    <property type="entry name" value="Small_GTPase"/>
</dbReference>
<dbReference type="Pfam" id="PF00071">
    <property type="entry name" value="Ras"/>
    <property type="match status" value="1"/>
</dbReference>
<dbReference type="PROSITE" id="PS51419">
    <property type="entry name" value="RAB"/>
    <property type="match status" value="1"/>
</dbReference>
<proteinExistence type="predicted"/>
<sequence length="180" mass="20898">MNQRHQSLSVFTVQWFNVAKYNSLENYIIIMYYFIPFTFSQENTFTDEYNATTEINVFKKSVEVDGKDIKLDIDSFANIKSFFDRIRQYSNRCILPVLVGNKIDTADDRAIGKLLAEDFANEHDIPYIETSAKDGTMVNELFEKVLRDIINPSEEVILRQWRPFTSADLNSCKSCKCTIS</sequence>
<dbReference type="SMART" id="SM00175">
    <property type="entry name" value="RAB"/>
    <property type="match status" value="1"/>
</dbReference>
<evidence type="ECO:0000313" key="4">
    <source>
        <dbReference type="Proteomes" id="UP000507470"/>
    </source>
</evidence>
<name>A0A6J8EDJ2_MYTCO</name>
<dbReference type="SMART" id="SM00174">
    <property type="entry name" value="RHO"/>
    <property type="match status" value="1"/>
</dbReference>
<evidence type="ECO:0000256" key="2">
    <source>
        <dbReference type="ARBA" id="ARBA00023134"/>
    </source>
</evidence>
<evidence type="ECO:0000313" key="3">
    <source>
        <dbReference type="EMBL" id="CAC5418744.1"/>
    </source>
</evidence>
<dbReference type="GO" id="GO:0003924">
    <property type="term" value="F:GTPase activity"/>
    <property type="evidence" value="ECO:0007669"/>
    <property type="project" value="InterPro"/>
</dbReference>
<dbReference type="SMART" id="SM00173">
    <property type="entry name" value="RAS"/>
    <property type="match status" value="1"/>
</dbReference>
<dbReference type="SUPFAM" id="SSF52540">
    <property type="entry name" value="P-loop containing nucleoside triphosphate hydrolases"/>
    <property type="match status" value="1"/>
</dbReference>
<protein>
    <submittedName>
        <fullName evidence="3">RAB1A</fullName>
    </submittedName>
</protein>
<dbReference type="Proteomes" id="UP000507470">
    <property type="component" value="Unassembled WGS sequence"/>
</dbReference>
<gene>
    <name evidence="3" type="ORF">MCOR_51159</name>
</gene>
<evidence type="ECO:0000256" key="1">
    <source>
        <dbReference type="ARBA" id="ARBA00022741"/>
    </source>
</evidence>
<dbReference type="OrthoDB" id="9989112at2759"/>
<dbReference type="EMBL" id="CACVKT020008944">
    <property type="protein sequence ID" value="CAC5418744.1"/>
    <property type="molecule type" value="Genomic_DNA"/>
</dbReference>
<dbReference type="GO" id="GO:0005525">
    <property type="term" value="F:GTP binding"/>
    <property type="evidence" value="ECO:0007669"/>
    <property type="project" value="UniProtKB-KW"/>
</dbReference>
<reference evidence="3 4" key="1">
    <citation type="submission" date="2020-06" db="EMBL/GenBank/DDBJ databases">
        <authorList>
            <person name="Li R."/>
            <person name="Bekaert M."/>
        </authorList>
    </citation>
    <scope>NUCLEOTIDE SEQUENCE [LARGE SCALE GENOMIC DNA]</scope>
    <source>
        <strain evidence="4">wild</strain>
    </source>
</reference>
<keyword evidence="1" id="KW-0547">Nucleotide-binding</keyword>